<dbReference type="EMBL" id="QHLZ01000014">
    <property type="protein sequence ID" value="PXA64181.1"/>
    <property type="molecule type" value="Genomic_DNA"/>
</dbReference>
<evidence type="ECO:0000313" key="10">
    <source>
        <dbReference type="Proteomes" id="UP000246303"/>
    </source>
</evidence>
<evidence type="ECO:0000256" key="5">
    <source>
        <dbReference type="RuleBase" id="RU362125"/>
    </source>
</evidence>
<evidence type="ECO:0000256" key="2">
    <source>
        <dbReference type="ARBA" id="ARBA00009347"/>
    </source>
</evidence>
<evidence type="ECO:0000259" key="8">
    <source>
        <dbReference type="Pfam" id="PF02771"/>
    </source>
</evidence>
<dbReference type="PANTHER" id="PTHR43188">
    <property type="entry name" value="ACYL-COENZYME A OXIDASE"/>
    <property type="match status" value="1"/>
</dbReference>
<dbReference type="Gene3D" id="2.40.110.10">
    <property type="entry name" value="Butyryl-CoA Dehydrogenase, subunit A, domain 2"/>
    <property type="match status" value="1"/>
</dbReference>
<evidence type="ECO:0000259" key="6">
    <source>
        <dbReference type="Pfam" id="PF00441"/>
    </source>
</evidence>
<comment type="cofactor">
    <cofactor evidence="1 5">
        <name>FAD</name>
        <dbReference type="ChEBI" id="CHEBI:57692"/>
    </cofactor>
</comment>
<dbReference type="Gene3D" id="1.20.140.10">
    <property type="entry name" value="Butyryl-CoA Dehydrogenase, subunit A, domain 3"/>
    <property type="match status" value="1"/>
</dbReference>
<dbReference type="InterPro" id="IPR037069">
    <property type="entry name" value="AcylCoA_DH/ox_N_sf"/>
</dbReference>
<evidence type="ECO:0000313" key="9">
    <source>
        <dbReference type="EMBL" id="PXA64181.1"/>
    </source>
</evidence>
<dbReference type="Proteomes" id="UP000246303">
    <property type="component" value="Unassembled WGS sequence"/>
</dbReference>
<comment type="similarity">
    <text evidence="2 5">Belongs to the acyl-CoA dehydrogenase family.</text>
</comment>
<dbReference type="Pfam" id="PF02770">
    <property type="entry name" value="Acyl-CoA_dh_M"/>
    <property type="match status" value="1"/>
</dbReference>
<feature type="domain" description="Acyl-CoA oxidase/dehydrogenase middle" evidence="7">
    <location>
        <begin position="160"/>
        <end position="252"/>
    </location>
</feature>
<dbReference type="InterPro" id="IPR046373">
    <property type="entry name" value="Acyl-CoA_Oxase/DH_mid-dom_sf"/>
</dbReference>
<keyword evidence="4 5" id="KW-0274">FAD</keyword>
<dbReference type="InterPro" id="IPR006089">
    <property type="entry name" value="Acyl-CoA_DH_CS"/>
</dbReference>
<dbReference type="Gene3D" id="1.10.540.10">
    <property type="entry name" value="Acyl-CoA dehydrogenase/oxidase, N-terminal domain"/>
    <property type="match status" value="1"/>
</dbReference>
<dbReference type="OrthoDB" id="9770681at2"/>
<dbReference type="GO" id="GO:0050660">
    <property type="term" value="F:flavin adenine dinucleotide binding"/>
    <property type="evidence" value="ECO:0007669"/>
    <property type="project" value="InterPro"/>
</dbReference>
<evidence type="ECO:0000259" key="7">
    <source>
        <dbReference type="Pfam" id="PF02770"/>
    </source>
</evidence>
<organism evidence="9 10">
    <name type="scientific">Arthrobacter psychrochitiniphilus</name>
    <dbReference type="NCBI Taxonomy" id="291045"/>
    <lineage>
        <taxon>Bacteria</taxon>
        <taxon>Bacillati</taxon>
        <taxon>Actinomycetota</taxon>
        <taxon>Actinomycetes</taxon>
        <taxon>Micrococcales</taxon>
        <taxon>Micrococcaceae</taxon>
        <taxon>Arthrobacter</taxon>
    </lineage>
</organism>
<accession>A0A2V3DNE8</accession>
<dbReference type="InterPro" id="IPR009100">
    <property type="entry name" value="AcylCoA_DH/oxidase_NM_dom_sf"/>
</dbReference>
<gene>
    <name evidence="9" type="ORF">CVS29_16270</name>
</gene>
<dbReference type="GO" id="GO:0006635">
    <property type="term" value="P:fatty acid beta-oxidation"/>
    <property type="evidence" value="ECO:0007669"/>
    <property type="project" value="InterPro"/>
</dbReference>
<keyword evidence="3 5" id="KW-0285">Flavoprotein</keyword>
<evidence type="ECO:0000256" key="4">
    <source>
        <dbReference type="ARBA" id="ARBA00022827"/>
    </source>
</evidence>
<dbReference type="GO" id="GO:0003995">
    <property type="term" value="F:acyl-CoA dehydrogenase activity"/>
    <property type="evidence" value="ECO:0007669"/>
    <property type="project" value="InterPro"/>
</dbReference>
<keyword evidence="10" id="KW-1185">Reference proteome</keyword>
<dbReference type="InterPro" id="IPR036250">
    <property type="entry name" value="AcylCo_DH-like_C"/>
</dbReference>
<comment type="caution">
    <text evidence="9">The sequence shown here is derived from an EMBL/GenBank/DDBJ whole genome shotgun (WGS) entry which is preliminary data.</text>
</comment>
<dbReference type="AlphaFoldDB" id="A0A2V3DNE8"/>
<dbReference type="InterPro" id="IPR006091">
    <property type="entry name" value="Acyl-CoA_Oxase/DH_mid-dom"/>
</dbReference>
<dbReference type="SUPFAM" id="SSF47203">
    <property type="entry name" value="Acyl-CoA dehydrogenase C-terminal domain-like"/>
    <property type="match status" value="1"/>
</dbReference>
<sequence>MTATSNAASTAAATSASPASTAAADAGVEAAILPYPDGDFFGFESLLPADELARLNEIRDWMEANVRPIARDQWSRSEFPVHLIPKVAELDMISPVRRQGYSHLLAGMITAAIHRVDASFGTFFSGHDGLFTGSIELLASEEQQAAWLPDIYALRKTGVFAITEPNAGSDVAGGTTTTAVREGDSWVLNGEKRWIGNSTFSDYVIIWAKDVADEQVKGFLVETSREGFSATLIENRIALRAVQNADIVLKDVVVPDFNKLAGANSFRDTNKVLKTTRATVGWQAVGIQMAAFDVARRYAVERTQFGKPIASFQLIQEQLVTMLSNAQASMGMMVRLAQMEDEGTTRNEHSAMAKAFVTKCMRETVALGRGVLGGNGVSVDYEMAKIFCDAEAIYTYEGTYEINTLVAGRAITGIAAFV</sequence>
<feature type="domain" description="Acyl-CoA dehydrogenase/oxidase N-terminal" evidence="8">
    <location>
        <begin position="53"/>
        <end position="152"/>
    </location>
</feature>
<dbReference type="PROSITE" id="PS00072">
    <property type="entry name" value="ACYL_COA_DH_1"/>
    <property type="match status" value="1"/>
</dbReference>
<dbReference type="SUPFAM" id="SSF56645">
    <property type="entry name" value="Acyl-CoA dehydrogenase NM domain-like"/>
    <property type="match status" value="1"/>
</dbReference>
<dbReference type="InterPro" id="IPR013786">
    <property type="entry name" value="AcylCoA_DH/ox_N"/>
</dbReference>
<evidence type="ECO:0000256" key="1">
    <source>
        <dbReference type="ARBA" id="ARBA00001974"/>
    </source>
</evidence>
<name>A0A2V3DNE8_9MICC</name>
<feature type="domain" description="Acyl-CoA dehydrogenase/oxidase C-terminal" evidence="6">
    <location>
        <begin position="269"/>
        <end position="411"/>
    </location>
</feature>
<protein>
    <submittedName>
        <fullName evidence="9">Acyl-CoA dehydrogenase</fullName>
    </submittedName>
</protein>
<evidence type="ECO:0000256" key="3">
    <source>
        <dbReference type="ARBA" id="ARBA00022630"/>
    </source>
</evidence>
<keyword evidence="5" id="KW-0560">Oxidoreductase</keyword>
<reference evidence="9 10" key="1">
    <citation type="submission" date="2018-05" db="EMBL/GenBank/DDBJ databases">
        <title>Genetic diversity of glacier-inhabiting Cryobacterium bacteria in China and description of Cryobacterium mengkeensis sp. nov. and Arthrobacter glacialis sp. nov.</title>
        <authorList>
            <person name="Liu Q."/>
            <person name="Xin Y.-H."/>
        </authorList>
    </citation>
    <scope>NUCLEOTIDE SEQUENCE [LARGE SCALE GENOMIC DNA]</scope>
    <source>
        <strain evidence="9 10">GP3</strain>
    </source>
</reference>
<dbReference type="InterPro" id="IPR045008">
    <property type="entry name" value="ACX4-like"/>
</dbReference>
<dbReference type="Pfam" id="PF02771">
    <property type="entry name" value="Acyl-CoA_dh_N"/>
    <property type="match status" value="1"/>
</dbReference>
<dbReference type="Pfam" id="PF00441">
    <property type="entry name" value="Acyl-CoA_dh_1"/>
    <property type="match status" value="1"/>
</dbReference>
<dbReference type="InterPro" id="IPR009075">
    <property type="entry name" value="AcylCo_DH/oxidase_C"/>
</dbReference>
<proteinExistence type="inferred from homology"/>
<dbReference type="PANTHER" id="PTHR43188:SF1">
    <property type="entry name" value="ACYL-COA DEHYDROGENASE"/>
    <property type="match status" value="1"/>
</dbReference>